<feature type="chain" id="PRO_5025446645" evidence="1">
    <location>
        <begin position="19"/>
        <end position="64"/>
    </location>
</feature>
<evidence type="ECO:0000256" key="1">
    <source>
        <dbReference type="SAM" id="SignalP"/>
    </source>
</evidence>
<evidence type="ECO:0000313" key="2">
    <source>
        <dbReference type="EMBL" id="GFD59703.1"/>
    </source>
</evidence>
<feature type="signal peptide" evidence="1">
    <location>
        <begin position="1"/>
        <end position="18"/>
    </location>
</feature>
<comment type="caution">
    <text evidence="2">The sequence shown here is derived from an EMBL/GenBank/DDBJ whole genome shotgun (WGS) entry which is preliminary data.</text>
</comment>
<proteinExistence type="predicted"/>
<feature type="non-terminal residue" evidence="2">
    <location>
        <position position="1"/>
    </location>
</feature>
<sequence>SVAVILVCLLSSCEPAKSVNQLPSTGNGELAYHAAGKMGKQEFWRVIDFAQQQAKGDEQLFENL</sequence>
<dbReference type="EMBL" id="BKCJ011868211">
    <property type="protein sequence ID" value="GFD59703.1"/>
    <property type="molecule type" value="Genomic_DNA"/>
</dbReference>
<organism evidence="2">
    <name type="scientific">Tanacetum cinerariifolium</name>
    <name type="common">Dalmatian daisy</name>
    <name type="synonym">Chrysanthemum cinerariifolium</name>
    <dbReference type="NCBI Taxonomy" id="118510"/>
    <lineage>
        <taxon>Eukaryota</taxon>
        <taxon>Viridiplantae</taxon>
        <taxon>Streptophyta</taxon>
        <taxon>Embryophyta</taxon>
        <taxon>Tracheophyta</taxon>
        <taxon>Spermatophyta</taxon>
        <taxon>Magnoliopsida</taxon>
        <taxon>eudicotyledons</taxon>
        <taxon>Gunneridae</taxon>
        <taxon>Pentapetalae</taxon>
        <taxon>asterids</taxon>
        <taxon>campanulids</taxon>
        <taxon>Asterales</taxon>
        <taxon>Asteraceae</taxon>
        <taxon>Asteroideae</taxon>
        <taxon>Anthemideae</taxon>
        <taxon>Anthemidinae</taxon>
        <taxon>Tanacetum</taxon>
    </lineage>
</organism>
<dbReference type="AlphaFoldDB" id="A0A699XKH0"/>
<gene>
    <name evidence="2" type="ORF">Tci_931672</name>
</gene>
<name>A0A699XKH0_TANCI</name>
<keyword evidence="1" id="KW-0732">Signal</keyword>
<feature type="non-terminal residue" evidence="2">
    <location>
        <position position="64"/>
    </location>
</feature>
<protein>
    <submittedName>
        <fullName evidence="2">Uncharacterized protein</fullName>
    </submittedName>
</protein>
<accession>A0A699XKH0</accession>
<reference evidence="2" key="1">
    <citation type="journal article" date="2019" name="Sci. Rep.">
        <title>Draft genome of Tanacetum cinerariifolium, the natural source of mosquito coil.</title>
        <authorList>
            <person name="Yamashiro T."/>
            <person name="Shiraishi A."/>
            <person name="Satake H."/>
            <person name="Nakayama K."/>
        </authorList>
    </citation>
    <scope>NUCLEOTIDE SEQUENCE</scope>
</reference>